<evidence type="ECO:0000313" key="2">
    <source>
        <dbReference type="EMBL" id="QPH55360.1"/>
    </source>
</evidence>
<evidence type="ECO:0000259" key="1">
    <source>
        <dbReference type="Pfam" id="PF01890"/>
    </source>
</evidence>
<accession>A0A7S9LUR3</accession>
<dbReference type="RefSeq" id="WP_196104559.1">
    <property type="nucleotide sequence ID" value="NZ_CP064942.1"/>
</dbReference>
<dbReference type="GO" id="GO:0009236">
    <property type="term" value="P:cobalamin biosynthetic process"/>
    <property type="evidence" value="ECO:0007669"/>
    <property type="project" value="InterPro"/>
</dbReference>
<gene>
    <name evidence="2" type="ORF">I0K15_06370</name>
</gene>
<dbReference type="Pfam" id="PF01890">
    <property type="entry name" value="CbiG_C"/>
    <property type="match status" value="1"/>
</dbReference>
<proteinExistence type="predicted"/>
<evidence type="ECO:0000313" key="3">
    <source>
        <dbReference type="Proteomes" id="UP000594800"/>
    </source>
</evidence>
<name>A0A7S9LUR3_9RHOB</name>
<sequence>MIVAGFGFRGAATRASLEQALAAAGGPPIDLLAAPEDKADAACLTDLAAALGLPVCSIDAATLAAIDTPTQAERVLAARGTGSVAEAAALAAAGPGATLISARRISADRLATCAIASGDPR</sequence>
<reference evidence="2 3" key="1">
    <citation type="submission" date="2020-11" db="EMBL/GenBank/DDBJ databases">
        <title>Description of Pontivivens ytuae sp. nov. isolated from deep sea sediment of Mariana Trench.</title>
        <authorList>
            <person name="Wang Z."/>
            <person name="Sun Q.-L."/>
            <person name="Xu X.-D."/>
            <person name="Tang Y.-Z."/>
            <person name="Zhang J."/>
        </authorList>
    </citation>
    <scope>NUCLEOTIDE SEQUENCE [LARGE SCALE GENOMIC DNA]</scope>
    <source>
        <strain evidence="2 3">MT2928</strain>
    </source>
</reference>
<dbReference type="InterPro" id="IPR002750">
    <property type="entry name" value="CobE/GbiG_C"/>
</dbReference>
<dbReference type="Proteomes" id="UP000594800">
    <property type="component" value="Chromosome"/>
</dbReference>
<dbReference type="EMBL" id="CP064942">
    <property type="protein sequence ID" value="QPH55360.1"/>
    <property type="molecule type" value="Genomic_DNA"/>
</dbReference>
<dbReference type="InterPro" id="IPR036518">
    <property type="entry name" value="CobE/GbiG_C_sf"/>
</dbReference>
<dbReference type="AlphaFoldDB" id="A0A7S9LUR3"/>
<dbReference type="Gene3D" id="3.30.420.180">
    <property type="entry name" value="CobE/GbiG C-terminal domain"/>
    <property type="match status" value="1"/>
</dbReference>
<protein>
    <submittedName>
        <fullName evidence="2">Cobalamin biosynthesis protein</fullName>
    </submittedName>
</protein>
<organism evidence="2 3">
    <name type="scientific">Pontivivens ytuae</name>
    <dbReference type="NCBI Taxonomy" id="2789856"/>
    <lineage>
        <taxon>Bacteria</taxon>
        <taxon>Pseudomonadati</taxon>
        <taxon>Pseudomonadota</taxon>
        <taxon>Alphaproteobacteria</taxon>
        <taxon>Rhodobacterales</taxon>
        <taxon>Paracoccaceae</taxon>
        <taxon>Pontivivens</taxon>
    </lineage>
</organism>
<keyword evidence="3" id="KW-1185">Reference proteome</keyword>
<dbReference type="KEGG" id="poz:I0K15_06370"/>
<dbReference type="SUPFAM" id="SSF159664">
    <property type="entry name" value="CobE/GbiG C-terminal domain-like"/>
    <property type="match status" value="1"/>
</dbReference>
<feature type="domain" description="CobE/GbiG C-terminal" evidence="1">
    <location>
        <begin position="2"/>
        <end position="116"/>
    </location>
</feature>